<comment type="caution">
    <text evidence="1">The sequence shown here is derived from an EMBL/GenBank/DDBJ whole genome shotgun (WGS) entry which is preliminary data.</text>
</comment>
<dbReference type="Proteomes" id="UP000652761">
    <property type="component" value="Unassembled WGS sequence"/>
</dbReference>
<sequence length="238" mass="26924">MFAVPWSLARDVLHAVTARWESVDDASRRGGGELRVDYLVRSCLARRLKRPKCPERLEATAKALEATALALLADTRHWRGDRLANVQRLALPHRRVIPDIIVVLPLVGIWNCWHNHGGFPHPLDLVLSNVIQYPPNIELVNHLKLSEVNERMKERVGVGDQLLAYLLLLLAYRLDARVSLATCLTLFISSFLSLSVNYFGVHVYDASLSNEEREQKMRQAAVRATFVQDLLLSTLFGD</sequence>
<reference evidence="1" key="1">
    <citation type="submission" date="2017-07" db="EMBL/GenBank/DDBJ databases">
        <title>Taro Niue Genome Assembly and Annotation.</title>
        <authorList>
            <person name="Atibalentja N."/>
            <person name="Keating K."/>
            <person name="Fields C.J."/>
        </authorList>
    </citation>
    <scope>NUCLEOTIDE SEQUENCE</scope>
    <source>
        <strain evidence="1">Niue_2</strain>
        <tissue evidence="1">Leaf</tissue>
    </source>
</reference>
<organism evidence="1 2">
    <name type="scientific">Colocasia esculenta</name>
    <name type="common">Wild taro</name>
    <name type="synonym">Arum esculentum</name>
    <dbReference type="NCBI Taxonomy" id="4460"/>
    <lineage>
        <taxon>Eukaryota</taxon>
        <taxon>Viridiplantae</taxon>
        <taxon>Streptophyta</taxon>
        <taxon>Embryophyta</taxon>
        <taxon>Tracheophyta</taxon>
        <taxon>Spermatophyta</taxon>
        <taxon>Magnoliopsida</taxon>
        <taxon>Liliopsida</taxon>
        <taxon>Araceae</taxon>
        <taxon>Aroideae</taxon>
        <taxon>Colocasieae</taxon>
        <taxon>Colocasia</taxon>
    </lineage>
</organism>
<name>A0A843VN44_COLES</name>
<protein>
    <submittedName>
        <fullName evidence="1">Uncharacterized protein</fullName>
    </submittedName>
</protein>
<proteinExistence type="predicted"/>
<gene>
    <name evidence="1" type="ORF">Taro_026267</name>
</gene>
<evidence type="ECO:0000313" key="2">
    <source>
        <dbReference type="Proteomes" id="UP000652761"/>
    </source>
</evidence>
<dbReference type="EMBL" id="NMUH01001582">
    <property type="protein sequence ID" value="MQL93623.1"/>
    <property type="molecule type" value="Genomic_DNA"/>
</dbReference>
<keyword evidence="2" id="KW-1185">Reference proteome</keyword>
<dbReference type="OrthoDB" id="7873042at2759"/>
<accession>A0A843VN44</accession>
<dbReference type="AlphaFoldDB" id="A0A843VN44"/>
<evidence type="ECO:0000313" key="1">
    <source>
        <dbReference type="EMBL" id="MQL93623.1"/>
    </source>
</evidence>